<dbReference type="GO" id="GO:0000976">
    <property type="term" value="F:transcription cis-regulatory region binding"/>
    <property type="evidence" value="ECO:0007669"/>
    <property type="project" value="TreeGrafter"/>
</dbReference>
<gene>
    <name evidence="6" type="ORF">Azoinq_09300</name>
</gene>
<dbReference type="Proteomes" id="UP000683428">
    <property type="component" value="Chromosome"/>
</dbReference>
<evidence type="ECO:0000256" key="4">
    <source>
        <dbReference type="ARBA" id="ARBA00023163"/>
    </source>
</evidence>
<dbReference type="RefSeq" id="WP_216129747.1">
    <property type="nucleotide sequence ID" value="NZ_CP064782.1"/>
</dbReference>
<feature type="domain" description="HTH lysR-type" evidence="5">
    <location>
        <begin position="3"/>
        <end position="60"/>
    </location>
</feature>
<proteinExistence type="inferred from homology"/>
<evidence type="ECO:0000256" key="1">
    <source>
        <dbReference type="ARBA" id="ARBA00009437"/>
    </source>
</evidence>
<dbReference type="InterPro" id="IPR005119">
    <property type="entry name" value="LysR_subst-bd"/>
</dbReference>
<name>A0A975SKR1_9RHOO</name>
<keyword evidence="3" id="KW-0238">DNA-binding</keyword>
<dbReference type="PANTHER" id="PTHR30126">
    <property type="entry name" value="HTH-TYPE TRANSCRIPTIONAL REGULATOR"/>
    <property type="match status" value="1"/>
</dbReference>
<dbReference type="EMBL" id="CP064782">
    <property type="protein sequence ID" value="QWT48068.1"/>
    <property type="molecule type" value="Genomic_DNA"/>
</dbReference>
<protein>
    <submittedName>
        <fullName evidence="6">LysR family transcriptional regulator</fullName>
    </submittedName>
</protein>
<evidence type="ECO:0000313" key="7">
    <source>
        <dbReference type="Proteomes" id="UP000683428"/>
    </source>
</evidence>
<accession>A0A975SKR1</accession>
<dbReference type="InterPro" id="IPR000847">
    <property type="entry name" value="LysR_HTH_N"/>
</dbReference>
<dbReference type="PANTHER" id="PTHR30126:SF4">
    <property type="entry name" value="LYSR FAMILY TRANSCRIPTIONAL REGULATOR"/>
    <property type="match status" value="1"/>
</dbReference>
<comment type="similarity">
    <text evidence="1">Belongs to the LysR transcriptional regulatory family.</text>
</comment>
<keyword evidence="4" id="KW-0804">Transcription</keyword>
<dbReference type="AlphaFoldDB" id="A0A975SKR1"/>
<evidence type="ECO:0000256" key="3">
    <source>
        <dbReference type="ARBA" id="ARBA00023125"/>
    </source>
</evidence>
<dbReference type="PROSITE" id="PS50931">
    <property type="entry name" value="HTH_LYSR"/>
    <property type="match status" value="1"/>
</dbReference>
<organism evidence="6 7">
    <name type="scientific">Azospira inquinata</name>
    <dbReference type="NCBI Taxonomy" id="2785627"/>
    <lineage>
        <taxon>Bacteria</taxon>
        <taxon>Pseudomonadati</taxon>
        <taxon>Pseudomonadota</taxon>
        <taxon>Betaproteobacteria</taxon>
        <taxon>Rhodocyclales</taxon>
        <taxon>Rhodocyclaceae</taxon>
        <taxon>Azospira</taxon>
    </lineage>
</organism>
<dbReference type="Pfam" id="PF00126">
    <property type="entry name" value="HTH_1"/>
    <property type="match status" value="1"/>
</dbReference>
<dbReference type="Pfam" id="PF03466">
    <property type="entry name" value="LysR_substrate"/>
    <property type="match status" value="1"/>
</dbReference>
<keyword evidence="7" id="KW-1185">Reference proteome</keyword>
<evidence type="ECO:0000259" key="5">
    <source>
        <dbReference type="PROSITE" id="PS50931"/>
    </source>
</evidence>
<sequence length="303" mass="32842">MKLSLDALQILDAIDARGSYAAAAQDLHRVPSALTHAMQKLESELGVALFEKSGRRATLTPAGRTLLGDGRHLLRAAAELECRVKRVATGWETELTIGVDMLIPAQRLWPLLERFYAQGRGTRIRLSYEVLGGAWDALATDRADLVIGAPGDLPSRSGISSRSLGTIQLLFAVAPHHPLAALPDPLSREELIRHRAVVVPDTSQELLARSTGILEGQDTLRVPDMAAKLAAQEAGLGVGHLPPWQVLPAVAAGRLVIKRLADDTPPLACYIAWRTRQEGKALAWFLAELEKPEVRAALTERLT</sequence>
<keyword evidence="2" id="KW-0805">Transcription regulation</keyword>
<evidence type="ECO:0000256" key="2">
    <source>
        <dbReference type="ARBA" id="ARBA00023015"/>
    </source>
</evidence>
<dbReference type="GO" id="GO:0003700">
    <property type="term" value="F:DNA-binding transcription factor activity"/>
    <property type="evidence" value="ECO:0007669"/>
    <property type="project" value="InterPro"/>
</dbReference>
<dbReference type="KEGG" id="aiq:Azoinq_09300"/>
<evidence type="ECO:0000313" key="6">
    <source>
        <dbReference type="EMBL" id="QWT48068.1"/>
    </source>
</evidence>
<reference evidence="6" key="1">
    <citation type="submission" date="2020-11" db="EMBL/GenBank/DDBJ databases">
        <title>Azospira inquinata sp. nov.</title>
        <authorList>
            <person name="Moe W.M."/>
            <person name="Mikes M.C."/>
        </authorList>
    </citation>
    <scope>NUCLEOTIDE SEQUENCE</scope>
    <source>
        <strain evidence="6">Azo-3</strain>
    </source>
</reference>